<dbReference type="KEGG" id="ovi:T265_06780"/>
<evidence type="ECO:0000313" key="2">
    <source>
        <dbReference type="Proteomes" id="UP000054324"/>
    </source>
</evidence>
<dbReference type="OrthoDB" id="10480640at2759"/>
<name>A0A075AD63_OPIVI</name>
<reference evidence="1 2" key="1">
    <citation type="submission" date="2013-11" db="EMBL/GenBank/DDBJ databases">
        <title>Opisthorchis viverrini - life in the bile duct.</title>
        <authorList>
            <person name="Young N.D."/>
            <person name="Nagarajan N."/>
            <person name="Lin S.J."/>
            <person name="Korhonen P.K."/>
            <person name="Jex A.R."/>
            <person name="Hall R.S."/>
            <person name="Safavi-Hemami H."/>
            <person name="Kaewkong W."/>
            <person name="Bertrand D."/>
            <person name="Gao S."/>
            <person name="Seet Q."/>
            <person name="Wongkham S."/>
            <person name="Teh B.T."/>
            <person name="Wongkham C."/>
            <person name="Intapan P.M."/>
            <person name="Maleewong W."/>
            <person name="Yang X."/>
            <person name="Hu M."/>
            <person name="Wang Z."/>
            <person name="Hofmann A."/>
            <person name="Sternberg P.W."/>
            <person name="Tan P."/>
            <person name="Wang J."/>
            <person name="Gasser R.B."/>
        </authorList>
    </citation>
    <scope>NUCLEOTIDE SEQUENCE [LARGE SCALE GENOMIC DNA]</scope>
</reference>
<dbReference type="CTD" id="20320959"/>
<sequence>MVGCWVQIVDQSDLALMPDPQASRILGQPRLRSRGSLGRMKYVNRSCSGVPSFRSNSLTFHPSSNLEKSVLNMPSYRLNQESNV</sequence>
<proteinExistence type="predicted"/>
<dbReference type="RefSeq" id="XP_009170397.1">
    <property type="nucleotide sequence ID" value="XM_009172133.1"/>
</dbReference>
<protein>
    <submittedName>
        <fullName evidence="1">Uncharacterized protein</fullName>
    </submittedName>
</protein>
<dbReference type="Proteomes" id="UP000054324">
    <property type="component" value="Unassembled WGS sequence"/>
</dbReference>
<dbReference type="AlphaFoldDB" id="A0A075AD63"/>
<gene>
    <name evidence="1" type="ORF">T265_06780</name>
</gene>
<evidence type="ECO:0000313" key="1">
    <source>
        <dbReference type="EMBL" id="KER25869.1"/>
    </source>
</evidence>
<dbReference type="GeneID" id="20320959"/>
<keyword evidence="2" id="KW-1185">Reference proteome</keyword>
<accession>A0A075AD63</accession>
<dbReference type="EMBL" id="KL596764">
    <property type="protein sequence ID" value="KER25869.1"/>
    <property type="molecule type" value="Genomic_DNA"/>
</dbReference>
<organism evidence="1 2">
    <name type="scientific">Opisthorchis viverrini</name>
    <name type="common">Southeast Asian liver fluke</name>
    <dbReference type="NCBI Taxonomy" id="6198"/>
    <lineage>
        <taxon>Eukaryota</taxon>
        <taxon>Metazoa</taxon>
        <taxon>Spiralia</taxon>
        <taxon>Lophotrochozoa</taxon>
        <taxon>Platyhelminthes</taxon>
        <taxon>Trematoda</taxon>
        <taxon>Digenea</taxon>
        <taxon>Opisthorchiida</taxon>
        <taxon>Opisthorchiata</taxon>
        <taxon>Opisthorchiidae</taxon>
        <taxon>Opisthorchis</taxon>
    </lineage>
</organism>